<gene>
    <name evidence="2" type="ORF">DW084_18080</name>
</gene>
<organism evidence="2 3">
    <name type="scientific">Enterococcus casseliflavus</name>
    <name type="common">Enterococcus flavescens</name>
    <dbReference type="NCBI Taxonomy" id="37734"/>
    <lineage>
        <taxon>Bacteria</taxon>
        <taxon>Bacillati</taxon>
        <taxon>Bacillota</taxon>
        <taxon>Bacilli</taxon>
        <taxon>Lactobacillales</taxon>
        <taxon>Enterococcaceae</taxon>
        <taxon>Enterococcus</taxon>
    </lineage>
</organism>
<proteinExistence type="predicted"/>
<dbReference type="Proteomes" id="UP000286288">
    <property type="component" value="Unassembled WGS sequence"/>
</dbReference>
<feature type="coiled-coil region" evidence="1">
    <location>
        <begin position="175"/>
        <end position="209"/>
    </location>
</feature>
<keyword evidence="1" id="KW-0175">Coiled coil</keyword>
<reference evidence="2 3" key="1">
    <citation type="submission" date="2018-08" db="EMBL/GenBank/DDBJ databases">
        <title>A genome reference for cultivated species of the human gut microbiota.</title>
        <authorList>
            <person name="Zou Y."/>
            <person name="Xue W."/>
            <person name="Luo G."/>
        </authorList>
    </citation>
    <scope>NUCLEOTIDE SEQUENCE [LARGE SCALE GENOMIC DNA]</scope>
    <source>
        <strain evidence="2 3">AF48-16</strain>
    </source>
</reference>
<evidence type="ECO:0000313" key="3">
    <source>
        <dbReference type="Proteomes" id="UP000286288"/>
    </source>
</evidence>
<evidence type="ECO:0000256" key="1">
    <source>
        <dbReference type="SAM" id="Coils"/>
    </source>
</evidence>
<comment type="caution">
    <text evidence="2">The sequence shown here is derived from an EMBL/GenBank/DDBJ whole genome shotgun (WGS) entry which is preliminary data.</text>
</comment>
<dbReference type="EMBL" id="QRMZ01000048">
    <property type="protein sequence ID" value="RHK02218.1"/>
    <property type="molecule type" value="Genomic_DNA"/>
</dbReference>
<dbReference type="AlphaFoldDB" id="A0A415EK62"/>
<accession>A0A415EK62</accession>
<sequence length="394" mass="44220">MKKKLVIGTVVLLLTAVGGFVYWNQSKETALQETKAQATQQYNKINEAIKKDDYETARQEINELADLGQEDQVPKYLEQVDLMAKAKELTDDFELTKAGNTLEKLGEQEELLAAIQEKQAELTSELAEKTNEIAEAKKRLDEGIALSEKKDYQAANDLLKELTEIEAKGEYRELTTKATDQINKNQQALEKAEAEREEAKKAATLTEEEALEIVKMNLPDLFDYGQSWASTDSDEANTFAFSGVNNGPFRSILVVKPINDQQVFVTETRLSNGGEDQVSEYTFDRINPVTPISEPVAEQEDPLSLAHPQKFFDAYASFTAKGINVMPANRGTAVYTEEMIAASGYSAERFYQLEAGIDDYFWHLWSEGELSEEQVRELSLQAKNKLLNGDYAGY</sequence>
<name>A0A415EK62_ENTCA</name>
<evidence type="ECO:0000313" key="2">
    <source>
        <dbReference type="EMBL" id="RHK02218.1"/>
    </source>
</evidence>
<protein>
    <submittedName>
        <fullName evidence="2">Uncharacterized protein</fullName>
    </submittedName>
</protein>
<feature type="coiled-coil region" evidence="1">
    <location>
        <begin position="105"/>
        <end position="146"/>
    </location>
</feature>